<dbReference type="Pfam" id="PF08002">
    <property type="entry name" value="DUF1697"/>
    <property type="match status" value="1"/>
</dbReference>
<reference evidence="1 2" key="1">
    <citation type="submission" date="2020-08" db="EMBL/GenBank/DDBJ databases">
        <title>Genomic Encyclopedia of Type Strains, Phase IV (KMG-V): Genome sequencing to study the core and pangenomes of soil and plant-associated prokaryotes.</title>
        <authorList>
            <person name="Whitman W."/>
        </authorList>
    </citation>
    <scope>NUCLEOTIDE SEQUENCE [LARGE SCALE GENOMIC DNA]</scope>
    <source>
        <strain evidence="1 2">M8UP14</strain>
    </source>
</reference>
<protein>
    <submittedName>
        <fullName evidence="1">Uncharacterized protein (DUF1697 family)</fullName>
    </submittedName>
</protein>
<name>A0A7W8E452_9BACT</name>
<dbReference type="PANTHER" id="PTHR36439">
    <property type="entry name" value="BLL4334 PROTEIN"/>
    <property type="match status" value="1"/>
</dbReference>
<dbReference type="InterPro" id="IPR012545">
    <property type="entry name" value="DUF1697"/>
</dbReference>
<keyword evidence="2" id="KW-1185">Reference proteome</keyword>
<gene>
    <name evidence="1" type="ORF">HDF16_002855</name>
</gene>
<dbReference type="PANTHER" id="PTHR36439:SF1">
    <property type="entry name" value="DUF1697 DOMAIN-CONTAINING PROTEIN"/>
    <property type="match status" value="1"/>
</dbReference>
<proteinExistence type="predicted"/>
<accession>A0A7W8E452</accession>
<comment type="caution">
    <text evidence="1">The sequence shown here is derived from an EMBL/GenBank/DDBJ whole genome shotgun (WGS) entry which is preliminary data.</text>
</comment>
<dbReference type="RefSeq" id="WP_184217596.1">
    <property type="nucleotide sequence ID" value="NZ_JACHIP010000004.1"/>
</dbReference>
<sequence>MSHPPAVALLRGINVGGKNILPMKSLTELFHQAGAEDIKTYIQSGNVVFRAAHPDKIATKVRAKILTDFSFKVPVITRSAAELATTVAANPFLQSGIDPSLLHVMFLADQSSPELIAKLDPSHSSPDEFALIGRDLYLHLPNGAARTKLTTAYFDATLKTTGTQRNWRTVLTLATMLGLPPAQQNS</sequence>
<dbReference type="Proteomes" id="UP000540989">
    <property type="component" value="Unassembled WGS sequence"/>
</dbReference>
<evidence type="ECO:0000313" key="2">
    <source>
        <dbReference type="Proteomes" id="UP000540989"/>
    </source>
</evidence>
<organism evidence="1 2">
    <name type="scientific">Granulicella aggregans</name>
    <dbReference type="NCBI Taxonomy" id="474949"/>
    <lineage>
        <taxon>Bacteria</taxon>
        <taxon>Pseudomonadati</taxon>
        <taxon>Acidobacteriota</taxon>
        <taxon>Terriglobia</taxon>
        <taxon>Terriglobales</taxon>
        <taxon>Acidobacteriaceae</taxon>
        <taxon>Granulicella</taxon>
    </lineage>
</organism>
<evidence type="ECO:0000313" key="1">
    <source>
        <dbReference type="EMBL" id="MBB5058141.1"/>
    </source>
</evidence>
<dbReference type="PIRSF" id="PIRSF008502">
    <property type="entry name" value="UCP008502"/>
    <property type="match status" value="1"/>
</dbReference>
<dbReference type="AlphaFoldDB" id="A0A7W8E452"/>
<dbReference type="SUPFAM" id="SSF160379">
    <property type="entry name" value="SP0830-like"/>
    <property type="match status" value="1"/>
</dbReference>
<dbReference type="EMBL" id="JACHIP010000004">
    <property type="protein sequence ID" value="MBB5058141.1"/>
    <property type="molecule type" value="Genomic_DNA"/>
</dbReference>
<dbReference type="Gene3D" id="3.30.70.1280">
    <property type="entry name" value="SP0830-like domains"/>
    <property type="match status" value="1"/>
</dbReference>